<accession>A0A5N7D0L0</accession>
<evidence type="ECO:0000313" key="3">
    <source>
        <dbReference type="Proteomes" id="UP000325579"/>
    </source>
</evidence>
<proteinExistence type="predicted"/>
<reference evidence="2 3" key="1">
    <citation type="submission" date="2019-04" db="EMBL/GenBank/DDBJ databases">
        <authorList>
            <consortium name="DOE Joint Genome Institute"/>
            <person name="Mondo S."/>
            <person name="Kjaerbolling I."/>
            <person name="Vesth T."/>
            <person name="Frisvad J.C."/>
            <person name="Nybo J.L."/>
            <person name="Theobald S."/>
            <person name="Kildgaard S."/>
            <person name="Isbrandt T."/>
            <person name="Kuo A."/>
            <person name="Sato A."/>
            <person name="Lyhne E.K."/>
            <person name="Kogle M.E."/>
            <person name="Wiebenga A."/>
            <person name="Kun R.S."/>
            <person name="Lubbers R.J."/>
            <person name="Makela M.R."/>
            <person name="Barry K."/>
            <person name="Chovatia M."/>
            <person name="Clum A."/>
            <person name="Daum C."/>
            <person name="Haridas S."/>
            <person name="He G."/>
            <person name="LaButti K."/>
            <person name="Lipzen A."/>
            <person name="Riley R."/>
            <person name="Salamov A."/>
            <person name="Simmons B.A."/>
            <person name="Magnuson J.K."/>
            <person name="Henrissat B."/>
            <person name="Mortensen U.H."/>
            <person name="Larsen T.O."/>
            <person name="Devries R.P."/>
            <person name="Grigoriev I.V."/>
            <person name="Machida M."/>
            <person name="Baker S.E."/>
            <person name="Andersen M.R."/>
            <person name="Cantor M.N."/>
            <person name="Hua S.X."/>
        </authorList>
    </citation>
    <scope>NUCLEOTIDE SEQUENCE [LARGE SCALE GENOMIC DNA]</scope>
    <source>
        <strain evidence="2 3">CBS 119388</strain>
    </source>
</reference>
<keyword evidence="1" id="KW-1133">Transmembrane helix</keyword>
<dbReference type="Proteomes" id="UP000325579">
    <property type="component" value="Unassembled WGS sequence"/>
</dbReference>
<dbReference type="AlphaFoldDB" id="A0A5N7D0L0"/>
<dbReference type="GeneID" id="43664770"/>
<dbReference type="RefSeq" id="XP_031937274.1">
    <property type="nucleotide sequence ID" value="XM_032080079.1"/>
</dbReference>
<sequence length="82" mass="9410">MYGIRLSTLGFFRPSLNQFALSLVLNNFFFVFIIVLLFCIPFSVEKIHPPLTNYGDMDGVPWNTFSYDALTRRRCSCSLCSS</sequence>
<keyword evidence="3" id="KW-1185">Reference proteome</keyword>
<keyword evidence="1" id="KW-0472">Membrane</keyword>
<organism evidence="2 3">
    <name type="scientific">Aspergillus pseudonomiae</name>
    <dbReference type="NCBI Taxonomy" id="1506151"/>
    <lineage>
        <taxon>Eukaryota</taxon>
        <taxon>Fungi</taxon>
        <taxon>Dikarya</taxon>
        <taxon>Ascomycota</taxon>
        <taxon>Pezizomycotina</taxon>
        <taxon>Eurotiomycetes</taxon>
        <taxon>Eurotiomycetidae</taxon>
        <taxon>Eurotiales</taxon>
        <taxon>Aspergillaceae</taxon>
        <taxon>Aspergillus</taxon>
        <taxon>Aspergillus subgen. Circumdati</taxon>
    </lineage>
</organism>
<name>A0A5N7D0L0_9EURO</name>
<evidence type="ECO:0000256" key="1">
    <source>
        <dbReference type="SAM" id="Phobius"/>
    </source>
</evidence>
<keyword evidence="1" id="KW-0812">Transmembrane</keyword>
<gene>
    <name evidence="2" type="ORF">BDV37DRAFT_216067</name>
</gene>
<evidence type="ECO:0000313" key="2">
    <source>
        <dbReference type="EMBL" id="KAE8399955.1"/>
    </source>
</evidence>
<protein>
    <submittedName>
        <fullName evidence="2">Uncharacterized protein</fullName>
    </submittedName>
</protein>
<feature type="transmembrane region" description="Helical" evidence="1">
    <location>
        <begin position="20"/>
        <end position="44"/>
    </location>
</feature>
<dbReference type="EMBL" id="ML736823">
    <property type="protein sequence ID" value="KAE8399955.1"/>
    <property type="molecule type" value="Genomic_DNA"/>
</dbReference>